<evidence type="ECO:0000256" key="4">
    <source>
        <dbReference type="ARBA" id="ARBA00015388"/>
    </source>
</evidence>
<feature type="compositionally biased region" description="Polar residues" evidence="12">
    <location>
        <begin position="212"/>
        <end position="227"/>
    </location>
</feature>
<proteinExistence type="inferred from homology"/>
<dbReference type="GO" id="GO:0005886">
    <property type="term" value="C:plasma membrane"/>
    <property type="evidence" value="ECO:0007669"/>
    <property type="project" value="TreeGrafter"/>
</dbReference>
<feature type="transmembrane region" description="Helical" evidence="13">
    <location>
        <begin position="952"/>
        <end position="970"/>
    </location>
</feature>
<dbReference type="GO" id="GO:0046872">
    <property type="term" value="F:metal ion binding"/>
    <property type="evidence" value="ECO:0007669"/>
    <property type="project" value="UniProtKB-KW"/>
</dbReference>
<evidence type="ECO:0000256" key="5">
    <source>
        <dbReference type="ARBA" id="ARBA00022692"/>
    </source>
</evidence>
<feature type="transmembrane region" description="Helical" evidence="13">
    <location>
        <begin position="806"/>
        <end position="827"/>
    </location>
</feature>
<dbReference type="InterPro" id="IPR007603">
    <property type="entry name" value="Choline_transptr-like"/>
</dbReference>
<feature type="transmembrane region" description="Helical" evidence="13">
    <location>
        <begin position="1073"/>
        <end position="1093"/>
    </location>
</feature>
<reference evidence="15 16" key="1">
    <citation type="journal article" date="2020" name="ISME J.">
        <title>Uncovering the hidden diversity of litter-decomposition mechanisms in mushroom-forming fungi.</title>
        <authorList>
            <person name="Floudas D."/>
            <person name="Bentzer J."/>
            <person name="Ahren D."/>
            <person name="Johansson T."/>
            <person name="Persson P."/>
            <person name="Tunlid A."/>
        </authorList>
    </citation>
    <scope>NUCLEOTIDE SEQUENCE [LARGE SCALE GENOMIC DNA]</scope>
    <source>
        <strain evidence="15 16">CBS 101986</strain>
    </source>
</reference>
<dbReference type="OrthoDB" id="44736at2759"/>
<keyword evidence="8 11" id="KW-0904">Protein phosphatase</keyword>
<accession>A0A8H5BFN1</accession>
<evidence type="ECO:0000256" key="1">
    <source>
        <dbReference type="ARBA" id="ARBA00002957"/>
    </source>
</evidence>
<evidence type="ECO:0000256" key="2">
    <source>
        <dbReference type="ARBA" id="ARBA00004141"/>
    </source>
</evidence>
<dbReference type="CDD" id="cd00143">
    <property type="entry name" value="PP2Cc"/>
    <property type="match status" value="1"/>
</dbReference>
<feature type="region of interest" description="Disordered" evidence="12">
    <location>
        <begin position="128"/>
        <end position="235"/>
    </location>
</feature>
<feature type="transmembrane region" description="Helical" evidence="13">
    <location>
        <begin position="492"/>
        <end position="516"/>
    </location>
</feature>
<keyword evidence="6" id="KW-0479">Metal-binding</keyword>
<comment type="caution">
    <text evidence="15">The sequence shown here is derived from an EMBL/GenBank/DDBJ whole genome shotgun (WGS) entry which is preliminary data.</text>
</comment>
<evidence type="ECO:0000259" key="14">
    <source>
        <dbReference type="PROSITE" id="PS51746"/>
    </source>
</evidence>
<feature type="transmembrane region" description="Helical" evidence="13">
    <location>
        <begin position="770"/>
        <end position="794"/>
    </location>
</feature>
<organism evidence="15 16">
    <name type="scientific">Psilocybe cf. subviscida</name>
    <dbReference type="NCBI Taxonomy" id="2480587"/>
    <lineage>
        <taxon>Eukaryota</taxon>
        <taxon>Fungi</taxon>
        <taxon>Dikarya</taxon>
        <taxon>Basidiomycota</taxon>
        <taxon>Agaricomycotina</taxon>
        <taxon>Agaricomycetes</taxon>
        <taxon>Agaricomycetidae</taxon>
        <taxon>Agaricales</taxon>
        <taxon>Agaricineae</taxon>
        <taxon>Strophariaceae</taxon>
        <taxon>Psilocybe</taxon>
    </lineage>
</organism>
<dbReference type="GO" id="GO:0022857">
    <property type="term" value="F:transmembrane transporter activity"/>
    <property type="evidence" value="ECO:0007669"/>
    <property type="project" value="InterPro"/>
</dbReference>
<gene>
    <name evidence="15" type="ORF">D9619_001796</name>
</gene>
<name>A0A8H5BFN1_9AGAR</name>
<evidence type="ECO:0000256" key="10">
    <source>
        <dbReference type="ARBA" id="ARBA00023136"/>
    </source>
</evidence>
<evidence type="ECO:0000256" key="7">
    <source>
        <dbReference type="ARBA" id="ARBA00022801"/>
    </source>
</evidence>
<dbReference type="PANTHER" id="PTHR12385">
    <property type="entry name" value="CHOLINE TRANSPORTER-LIKE (SLC FAMILY 44)"/>
    <property type="match status" value="1"/>
</dbReference>
<evidence type="ECO:0000256" key="8">
    <source>
        <dbReference type="ARBA" id="ARBA00022912"/>
    </source>
</evidence>
<dbReference type="Proteomes" id="UP000567179">
    <property type="component" value="Unassembled WGS sequence"/>
</dbReference>
<feature type="transmembrane region" description="Helical" evidence="13">
    <location>
        <begin position="1113"/>
        <end position="1139"/>
    </location>
</feature>
<comment type="similarity">
    <text evidence="11">Belongs to the PP2C family.</text>
</comment>
<dbReference type="SMART" id="SM00332">
    <property type="entry name" value="PP2Cc"/>
    <property type="match status" value="1"/>
</dbReference>
<feature type="transmembrane region" description="Helical" evidence="13">
    <location>
        <begin position="729"/>
        <end position="749"/>
    </location>
</feature>
<comment type="subcellular location">
    <subcellularLocation>
        <location evidence="2">Membrane</location>
        <topology evidence="2">Multi-pass membrane protein</topology>
    </subcellularLocation>
</comment>
<dbReference type="InterPro" id="IPR036457">
    <property type="entry name" value="PPM-type-like_dom_sf"/>
</dbReference>
<dbReference type="PROSITE" id="PS01032">
    <property type="entry name" value="PPM_1"/>
    <property type="match status" value="1"/>
</dbReference>
<keyword evidence="7 11" id="KW-0378">Hydrolase</keyword>
<dbReference type="EMBL" id="JAACJJ010000028">
    <property type="protein sequence ID" value="KAF5322457.1"/>
    <property type="molecule type" value="Genomic_DNA"/>
</dbReference>
<evidence type="ECO:0000256" key="11">
    <source>
        <dbReference type="RuleBase" id="RU003465"/>
    </source>
</evidence>
<feature type="domain" description="PPM-type phosphatase" evidence="14">
    <location>
        <begin position="16"/>
        <end position="380"/>
    </location>
</feature>
<feature type="transmembrane region" description="Helical" evidence="13">
    <location>
        <begin position="620"/>
        <end position="642"/>
    </location>
</feature>
<dbReference type="PANTHER" id="PTHR12385:SF4">
    <property type="entry name" value="PROTEIN PNS1"/>
    <property type="match status" value="1"/>
</dbReference>
<evidence type="ECO:0000313" key="15">
    <source>
        <dbReference type="EMBL" id="KAF5322457.1"/>
    </source>
</evidence>
<dbReference type="InterPro" id="IPR000222">
    <property type="entry name" value="PP2C_BS"/>
</dbReference>
<dbReference type="InterPro" id="IPR001932">
    <property type="entry name" value="PPM-type_phosphatase-like_dom"/>
</dbReference>
<feature type="transmembrane region" description="Helical" evidence="13">
    <location>
        <begin position="666"/>
        <end position="690"/>
    </location>
</feature>
<keyword evidence="5 13" id="KW-0812">Transmembrane</keyword>
<dbReference type="Gene3D" id="1.20.140.150">
    <property type="match status" value="1"/>
</dbReference>
<evidence type="ECO:0000313" key="16">
    <source>
        <dbReference type="Proteomes" id="UP000567179"/>
    </source>
</evidence>
<keyword evidence="9 13" id="KW-1133">Transmembrane helix</keyword>
<evidence type="ECO:0000256" key="12">
    <source>
        <dbReference type="SAM" id="MobiDB-lite"/>
    </source>
</evidence>
<dbReference type="Gene3D" id="3.60.40.10">
    <property type="entry name" value="PPM-type phosphatase domain"/>
    <property type="match status" value="1"/>
</dbReference>
<dbReference type="GO" id="GO:0004721">
    <property type="term" value="F:phosphoprotein phosphatase activity"/>
    <property type="evidence" value="ECO:0007669"/>
    <property type="project" value="UniProtKB-KW"/>
</dbReference>
<keyword evidence="16" id="KW-1185">Reference proteome</keyword>
<dbReference type="SUPFAM" id="SSF81606">
    <property type="entry name" value="PP2C-like"/>
    <property type="match status" value="2"/>
</dbReference>
<feature type="compositionally biased region" description="Basic residues" evidence="12">
    <location>
        <begin position="180"/>
        <end position="195"/>
    </location>
</feature>
<dbReference type="PROSITE" id="PS51746">
    <property type="entry name" value="PPM_2"/>
    <property type="match status" value="1"/>
</dbReference>
<evidence type="ECO:0000256" key="6">
    <source>
        <dbReference type="ARBA" id="ARBA00022723"/>
    </source>
</evidence>
<evidence type="ECO:0000256" key="3">
    <source>
        <dbReference type="ARBA" id="ARBA00007168"/>
    </source>
</evidence>
<keyword evidence="10 13" id="KW-0472">Membrane</keyword>
<dbReference type="Pfam" id="PF00481">
    <property type="entry name" value="PP2C"/>
    <property type="match status" value="2"/>
</dbReference>
<evidence type="ECO:0000256" key="9">
    <source>
        <dbReference type="ARBA" id="ARBA00022989"/>
    </source>
</evidence>
<feature type="transmembrane region" description="Helical" evidence="13">
    <location>
        <begin position="1041"/>
        <end position="1061"/>
    </location>
</feature>
<comment type="similarity">
    <text evidence="3">Belongs to the CTL (choline transporter-like) family.</text>
</comment>
<sequence length="1156" mass="124788">MAYVLNRQSAKHPSYRVGVSEDKGTRRTMEDAHSFVVDFDGIRGQGFFAVFDGHAGKHAAEWCGQHFHEHLLDVLHAAPEQPVPDLLNQAFHAVDDSLSRMSEESEGKIHSGCTAVTAFIRIEDASGHQSFLSPPSTPGAESPISGHSLDNTIDEDASSAAVDLTSHQTGPSEAEVQALKKAKKEKSSSRSRLRRALQSLSGGSSKVASSSTPDTASVHTSQKSSADGHSVIIPPSDSRHVLYSANAGDARGVLCRAGKAVRLTYDHKGSDKQEAKRITDAGGFVMGGRVNGVLAVTRSLGDSSMKEFVVGAPYTTETQLCEDDEFLILACDGLWDVIGDQGAVDLIHDVEDAQAASNMLLQHALSHHTTDNVTVLVPLQAVINGAWAALASSSCKQELGSCGVHVLVSSPRFQPRLRRASSVSDWLFFLLYTSTPSLLSACMYEQQQPYPGPTPNYGQPYYPETPILYNGDVKDPYANGRFKPKKTVNDPIPLILFVLQFLGFAALSGIAINSWISNGGLGGGLGKGNTGTSITLNNRNIAVSRIPVPHARIHENDYAHNSDPDDMLEHVSTHFICTIWFWLLTPKALPLVEYASTTGSRSTGVSARKLLPIHLSWTNLVPAGAIIFTIIAVLSVLSYFGFRSRIPLASLLLQVVMDVSKHHTSVYAVAFTALLLQAALSVWFTFTAIATYSRWTPGSPSCGPNDCSSGKVAGLIFFESFSFLWTSQVIANVSLATLAGGPYGSWYYFGPRELGEMPKHPTASSFVRASTLSLGSIAFGSLIVTILDLLRLILQAAQNNANADGHPVEACLACCAACFIGMLQSLVEYFNRYAYIEIALYGKSYIPAAKDTWRLFKDRGIDALVNDSLVGMITAPAYNADGQYTAPVIMFSFFIGLVCSNTMSSAIEAGVSTIFVGLGEDPGVLAIRAPELFGMIADTYPHVSPTMRKTSYYITFAVVAILLAMNIMSARRADWLVVHYREVPKTQVTITYGLYKRCDVIDSELPGVSQPYECRSFPAKVTDHCEKEGKAFCTAWTSAGYIDQLSVGFGALSLMAILFGVSTHSRRRRIWRAVAGLVMLQAACQITTFAIITDAYQKDAYPSFDRARPGPGYIVHTLTWVLGVLVTIGVVLTGISAAAGHRWAAGNRAYHPIGGS</sequence>
<comment type="function">
    <text evidence="1">Probably involved in transport through the plasma membrane.</text>
</comment>
<protein>
    <recommendedName>
        <fullName evidence="4">Protein PNS1</fullName>
    </recommendedName>
</protein>
<evidence type="ECO:0000256" key="13">
    <source>
        <dbReference type="SAM" id="Phobius"/>
    </source>
</evidence>
<dbReference type="AlphaFoldDB" id="A0A8H5BFN1"/>
<dbReference type="Pfam" id="PF04515">
    <property type="entry name" value="Choline_transpo"/>
    <property type="match status" value="1"/>
</dbReference>
<feature type="compositionally biased region" description="Low complexity" evidence="12">
    <location>
        <begin position="196"/>
        <end position="211"/>
    </location>
</feature>